<evidence type="ECO:0000313" key="2">
    <source>
        <dbReference type="Proteomes" id="UP000297871"/>
    </source>
</evidence>
<dbReference type="EMBL" id="RQFY01000001">
    <property type="protein sequence ID" value="TGL36590.1"/>
    <property type="molecule type" value="Genomic_DNA"/>
</dbReference>
<evidence type="ECO:0000313" key="1">
    <source>
        <dbReference type="EMBL" id="TGL36590.1"/>
    </source>
</evidence>
<accession>A0A4R9JB67</accession>
<dbReference type="AlphaFoldDB" id="A0A4R9JB67"/>
<reference evidence="1" key="1">
    <citation type="journal article" date="2019" name="PLoS Negl. Trop. Dis.">
        <title>Revisiting the worldwide diversity of Leptospira species in the environment.</title>
        <authorList>
            <person name="Vincent A.T."/>
            <person name="Schiettekatte O."/>
            <person name="Bourhy P."/>
            <person name="Veyrier F.J."/>
            <person name="Picardeau M."/>
        </authorList>
    </citation>
    <scope>NUCLEOTIDE SEQUENCE [LARGE SCALE GENOMIC DNA]</scope>
    <source>
        <strain evidence="1">201800265</strain>
    </source>
</reference>
<proteinExistence type="predicted"/>
<dbReference type="OrthoDB" id="1490160at2"/>
<comment type="caution">
    <text evidence="1">The sequence shown here is derived from an EMBL/GenBank/DDBJ whole genome shotgun (WGS) entry which is preliminary data.</text>
</comment>
<sequence>MSDYDLLINVNESVFNQALSSLYGKENLRNKLFKGTKSETYLNTPVNVSWDVLTAPILSLNPPTDADWKSSYKQDGKTPSPVQNAFLIKFPKLKVSKDQNGSVLDTTLSVQGICSIKLDISSNRISIDSYALIVDISNASPLDQFIYKSIIIPQILKTADSALEGGQIPSLDFHGAKFGEINIFVGQGRFLASANLESKAKAAIPNLNSIPNQPFFILISKEASQSIVNQETASLIGKKQSTSGSKSFGIGTANYDAAVRINRLGVQLLDDPTQVSSTADLSITAGAGVDLLGPVVGAIVDAAKYVGSGAAYVGTTVANGVVDVSKTVAGGTVDAANAVAGGATTAANAVADGATTAANAVADGATTAANAVADGAKTVWKAISSY</sequence>
<organism evidence="1 2">
    <name type="scientific">Leptospira koniambonensis</name>
    <dbReference type="NCBI Taxonomy" id="2484950"/>
    <lineage>
        <taxon>Bacteria</taxon>
        <taxon>Pseudomonadati</taxon>
        <taxon>Spirochaetota</taxon>
        <taxon>Spirochaetia</taxon>
        <taxon>Leptospirales</taxon>
        <taxon>Leptospiraceae</taxon>
        <taxon>Leptospira</taxon>
    </lineage>
</organism>
<dbReference type="Proteomes" id="UP000297871">
    <property type="component" value="Unassembled WGS sequence"/>
</dbReference>
<dbReference type="Gene3D" id="1.20.120.20">
    <property type="entry name" value="Apolipoprotein"/>
    <property type="match status" value="1"/>
</dbReference>
<keyword evidence="2" id="KW-1185">Reference proteome</keyword>
<gene>
    <name evidence="1" type="ORF">EHQ52_01560</name>
</gene>
<name>A0A4R9JB67_9LEPT</name>
<protein>
    <submittedName>
        <fullName evidence="1">Uncharacterized protein</fullName>
    </submittedName>
</protein>
<dbReference type="RefSeq" id="WP_135613534.1">
    <property type="nucleotide sequence ID" value="NZ_RQFY01000001.1"/>
</dbReference>